<dbReference type="InterPro" id="IPR006016">
    <property type="entry name" value="UspA"/>
</dbReference>
<gene>
    <name evidence="3" type="ORF">GCM10023184_28940</name>
</gene>
<dbReference type="Proteomes" id="UP001501725">
    <property type="component" value="Unassembled WGS sequence"/>
</dbReference>
<dbReference type="PANTHER" id="PTHR46268:SF6">
    <property type="entry name" value="UNIVERSAL STRESS PROTEIN UP12"/>
    <property type="match status" value="1"/>
</dbReference>
<sequence>MKKILVPTDFSPNADKAFEYALQIARKVAGEILLLHVCTLPLPEYAEQPEGMKDYNRQRVSELSARLNGYKDLVDGREWVSIRTMLVDGDTVDVIVEKAIQHDADMIVMGTRGAGFLKGILFGTNTAAVMAASKVPVMVVPDAYEGAVPSRMLLAVDRDESTVLLNPLFRLRELFGAELKTLVFSETGEPADELMEHAMTINRVTEHWSRTFGIAGLRSEHLLGDDFCDTVNAHLEANDVNMLAMVTHRNRGLQSAFGRSLTQKMSFYTKVPLLSLHA</sequence>
<dbReference type="PRINTS" id="PR01438">
    <property type="entry name" value="UNVRSLSTRESS"/>
</dbReference>
<comment type="similarity">
    <text evidence="1">Belongs to the universal stress protein A family.</text>
</comment>
<organism evidence="3 4">
    <name type="scientific">Flaviaesturariibacter amylovorans</name>
    <dbReference type="NCBI Taxonomy" id="1084520"/>
    <lineage>
        <taxon>Bacteria</taxon>
        <taxon>Pseudomonadati</taxon>
        <taxon>Bacteroidota</taxon>
        <taxon>Chitinophagia</taxon>
        <taxon>Chitinophagales</taxon>
        <taxon>Chitinophagaceae</taxon>
        <taxon>Flaviaestuariibacter</taxon>
    </lineage>
</organism>
<dbReference type="EMBL" id="BAABGY010000008">
    <property type="protein sequence ID" value="GAA4334682.1"/>
    <property type="molecule type" value="Genomic_DNA"/>
</dbReference>
<dbReference type="InterPro" id="IPR006015">
    <property type="entry name" value="Universal_stress_UspA"/>
</dbReference>
<reference evidence="4" key="1">
    <citation type="journal article" date="2019" name="Int. J. Syst. Evol. Microbiol.">
        <title>The Global Catalogue of Microorganisms (GCM) 10K type strain sequencing project: providing services to taxonomists for standard genome sequencing and annotation.</title>
        <authorList>
            <consortium name="The Broad Institute Genomics Platform"/>
            <consortium name="The Broad Institute Genome Sequencing Center for Infectious Disease"/>
            <person name="Wu L."/>
            <person name="Ma J."/>
        </authorList>
    </citation>
    <scope>NUCLEOTIDE SEQUENCE [LARGE SCALE GENOMIC DNA]</scope>
    <source>
        <strain evidence="4">JCM 17919</strain>
    </source>
</reference>
<name>A0ABP8H5Q0_9BACT</name>
<comment type="caution">
    <text evidence="3">The sequence shown here is derived from an EMBL/GenBank/DDBJ whole genome shotgun (WGS) entry which is preliminary data.</text>
</comment>
<evidence type="ECO:0000256" key="1">
    <source>
        <dbReference type="ARBA" id="ARBA00008791"/>
    </source>
</evidence>
<accession>A0ABP8H5Q0</accession>
<evidence type="ECO:0000313" key="3">
    <source>
        <dbReference type="EMBL" id="GAA4334682.1"/>
    </source>
</evidence>
<proteinExistence type="inferred from homology"/>
<keyword evidence="4" id="KW-1185">Reference proteome</keyword>
<dbReference type="Gene3D" id="3.40.50.620">
    <property type="entry name" value="HUPs"/>
    <property type="match status" value="2"/>
</dbReference>
<feature type="domain" description="UspA" evidence="2">
    <location>
        <begin position="1"/>
        <end position="141"/>
    </location>
</feature>
<dbReference type="InterPro" id="IPR014729">
    <property type="entry name" value="Rossmann-like_a/b/a_fold"/>
</dbReference>
<dbReference type="Pfam" id="PF00582">
    <property type="entry name" value="Usp"/>
    <property type="match status" value="1"/>
</dbReference>
<protein>
    <submittedName>
        <fullName evidence="3">Universal stress protein</fullName>
    </submittedName>
</protein>
<dbReference type="RefSeq" id="WP_345256467.1">
    <property type="nucleotide sequence ID" value="NZ_BAABGY010000008.1"/>
</dbReference>
<dbReference type="CDD" id="cd00293">
    <property type="entry name" value="USP-like"/>
    <property type="match status" value="1"/>
</dbReference>
<dbReference type="PANTHER" id="PTHR46268">
    <property type="entry name" value="STRESS RESPONSE PROTEIN NHAX"/>
    <property type="match status" value="1"/>
</dbReference>
<evidence type="ECO:0000313" key="4">
    <source>
        <dbReference type="Proteomes" id="UP001501725"/>
    </source>
</evidence>
<dbReference type="SUPFAM" id="SSF52402">
    <property type="entry name" value="Adenine nucleotide alpha hydrolases-like"/>
    <property type="match status" value="2"/>
</dbReference>
<evidence type="ECO:0000259" key="2">
    <source>
        <dbReference type="Pfam" id="PF00582"/>
    </source>
</evidence>